<comment type="caution">
    <text evidence="7">The sequence shown here is derived from an EMBL/GenBank/DDBJ whole genome shotgun (WGS) entry which is preliminary data.</text>
</comment>
<keyword evidence="5" id="KW-0574">Periplasm</keyword>
<keyword evidence="3" id="KW-0813">Transport</keyword>
<dbReference type="Proteomes" id="UP000463224">
    <property type="component" value="Unassembled WGS sequence"/>
</dbReference>
<dbReference type="Pfam" id="PF13416">
    <property type="entry name" value="SBP_bac_8"/>
    <property type="match status" value="1"/>
</dbReference>
<evidence type="ECO:0000256" key="3">
    <source>
        <dbReference type="ARBA" id="ARBA00022448"/>
    </source>
</evidence>
<dbReference type="GO" id="GO:0030288">
    <property type="term" value="C:outer membrane-bounded periplasmic space"/>
    <property type="evidence" value="ECO:0007669"/>
    <property type="project" value="TreeGrafter"/>
</dbReference>
<feature type="chain" id="PRO_5032491140" evidence="6">
    <location>
        <begin position="24"/>
        <end position="352"/>
    </location>
</feature>
<dbReference type="InterPro" id="IPR006059">
    <property type="entry name" value="SBP"/>
</dbReference>
<sequence>MRIHTMIATAALALCVSASMASAETITAVHNGGTVGAAQHEAFFVPFAEARGHTVVEDTFNQELAKLRSQIETGNLIWDVVSVTAINEATACEEGLLERVDWAAILDLEDFKGAGGFGECGVPNNLVSGGLVYDADVIDPADAPRTWADFWNVEKWPGKRGMLYRAEQTLEVALMADGVPPQDVMTVLSSDGGVERAFAKLEELKPHIMWWKSGDESMQNILSGEVVMTFAWNGRVATANKSNDRNLKIVFDAGHVSGSQYFAIMKGAPKLDLAKELILFSSSPKAQAQYSRLIDYAPANAEAFDLLTEAELATLPRDHLDKASFQNGQLYLNFWLDNGDTLLQRFLRFAAQ</sequence>
<protein>
    <submittedName>
        <fullName evidence="7">Extracellular solute-binding protein</fullName>
    </submittedName>
</protein>
<evidence type="ECO:0000313" key="7">
    <source>
        <dbReference type="EMBL" id="MVA95792.1"/>
    </source>
</evidence>
<dbReference type="SUPFAM" id="SSF53850">
    <property type="entry name" value="Periplasmic binding protein-like II"/>
    <property type="match status" value="1"/>
</dbReference>
<evidence type="ECO:0000313" key="8">
    <source>
        <dbReference type="Proteomes" id="UP000463224"/>
    </source>
</evidence>
<keyword evidence="4 6" id="KW-0732">Signal</keyword>
<reference evidence="7 8" key="1">
    <citation type="submission" date="2019-12" db="EMBL/GenBank/DDBJ databases">
        <title>Nitratireductor arenosus sp. nov., Isolated from sea sand, Jeju island, South Korea.</title>
        <authorList>
            <person name="Kim W."/>
        </authorList>
    </citation>
    <scope>NUCLEOTIDE SEQUENCE [LARGE SCALE GENOMIC DNA]</scope>
    <source>
        <strain evidence="7 8">CAU 1489</strain>
    </source>
</reference>
<name>A0A844Q9J1_9HYPH</name>
<dbReference type="EMBL" id="WPHG01000001">
    <property type="protein sequence ID" value="MVA95792.1"/>
    <property type="molecule type" value="Genomic_DNA"/>
</dbReference>
<evidence type="ECO:0000256" key="1">
    <source>
        <dbReference type="ARBA" id="ARBA00004418"/>
    </source>
</evidence>
<proteinExistence type="inferred from homology"/>
<dbReference type="PANTHER" id="PTHR30006:SF3">
    <property type="entry name" value="THIAMINE-BINDING PERIPLASMIC PROTEIN"/>
    <property type="match status" value="1"/>
</dbReference>
<evidence type="ECO:0000256" key="5">
    <source>
        <dbReference type="ARBA" id="ARBA00022764"/>
    </source>
</evidence>
<keyword evidence="8" id="KW-1185">Reference proteome</keyword>
<dbReference type="PANTHER" id="PTHR30006">
    <property type="entry name" value="THIAMINE-BINDING PERIPLASMIC PROTEIN-RELATED"/>
    <property type="match status" value="1"/>
</dbReference>
<organism evidence="7 8">
    <name type="scientific">Nitratireductor arenosus</name>
    <dbReference type="NCBI Taxonomy" id="2682096"/>
    <lineage>
        <taxon>Bacteria</taxon>
        <taxon>Pseudomonadati</taxon>
        <taxon>Pseudomonadota</taxon>
        <taxon>Alphaproteobacteria</taxon>
        <taxon>Hyphomicrobiales</taxon>
        <taxon>Phyllobacteriaceae</taxon>
        <taxon>Nitratireductor</taxon>
    </lineage>
</organism>
<dbReference type="GO" id="GO:0015888">
    <property type="term" value="P:thiamine transport"/>
    <property type="evidence" value="ECO:0007669"/>
    <property type="project" value="TreeGrafter"/>
</dbReference>
<dbReference type="RefSeq" id="WP_156710673.1">
    <property type="nucleotide sequence ID" value="NZ_WPHG01000001.1"/>
</dbReference>
<gene>
    <name evidence="7" type="ORF">GN330_00810</name>
</gene>
<feature type="signal peptide" evidence="6">
    <location>
        <begin position="1"/>
        <end position="23"/>
    </location>
</feature>
<evidence type="ECO:0000256" key="4">
    <source>
        <dbReference type="ARBA" id="ARBA00022729"/>
    </source>
</evidence>
<comment type="subcellular location">
    <subcellularLocation>
        <location evidence="1">Periplasm</location>
    </subcellularLocation>
</comment>
<evidence type="ECO:0000256" key="2">
    <source>
        <dbReference type="ARBA" id="ARBA00008520"/>
    </source>
</evidence>
<comment type="similarity">
    <text evidence="2">Belongs to the bacterial solute-binding protein 1 family.</text>
</comment>
<dbReference type="GO" id="GO:0030975">
    <property type="term" value="F:thiamine binding"/>
    <property type="evidence" value="ECO:0007669"/>
    <property type="project" value="TreeGrafter"/>
</dbReference>
<dbReference type="Gene3D" id="3.40.190.10">
    <property type="entry name" value="Periplasmic binding protein-like II"/>
    <property type="match status" value="2"/>
</dbReference>
<accession>A0A844Q9J1</accession>
<dbReference type="GO" id="GO:0030976">
    <property type="term" value="F:thiamine pyrophosphate binding"/>
    <property type="evidence" value="ECO:0007669"/>
    <property type="project" value="TreeGrafter"/>
</dbReference>
<dbReference type="AlphaFoldDB" id="A0A844Q9J1"/>
<dbReference type="CDD" id="cd13589">
    <property type="entry name" value="PBP2_polyamine_RpCGA009"/>
    <property type="match status" value="1"/>
</dbReference>
<evidence type="ECO:0000256" key="6">
    <source>
        <dbReference type="SAM" id="SignalP"/>
    </source>
</evidence>